<dbReference type="AlphaFoldDB" id="A0A1G5JL52"/>
<sequence length="953" mass="108257">MSDNRRIISWTLMANNNESSDFNRDIRKYNHKIYSIGLHEFGISREGYIYNLRMGLQRDNNFAGRFFRGDGSVNHIARNSVPVMLEQHIIDYPHIEWHLQPVCFGWSSVKPLLDNESVNPEGRLPQNQLSYELNLLFDLFSTSRNTGTPLNIIGLELDIEATMSGDPDAIGYDDKFVQLLQKIKQEVVIPRNLKYRINTFAQWGRNNPFYYRFHNYEKLAEASDHQGNALVDEIQIMTYDFAWSGSAPGASTPVYWFRNVANWAKKCFDPKENPKSKLSMDKIFLGSAGYGVRWGIFNPEERQGRNITFRNLIGWQNGYYRHFHQNEDGVYVYHHQEYLQQAAFEDFHSKNQIMLPHVYDILSAKYGDITGHSTARDYYNSKHFATTYSRSQQGEFGNVVAVLTEPDTIDGKFAPMAPLTKKVNNQDYIFNGFIPQRRQFIPKFKTEDGQVVKYCDLEEVSEASAIYNVQASGTYKVIALLGFPWYSNARIGGTINGQSFNFGSNLPDYYPLYFKQSHWAELGTYTFNGEGSIIINGEACDSGVHIFGFVLSQTYKHSFQGGAIDFNTNVQPFAKKDKSSAPIPSNLVLSLEVLRQDARPAILWEDRFGHYLNDDFVVENGLHNTTYYLRYGTRTTNGATFDDSLGYDRCIGTITSGHSTGTWQVNNDAFGSASAVGSGDLVFNKQFIGNLQVEATLRLEQGNEVGVRFGGTAHDNGYIFIYNYSTHRVRLVHQSGGTMTTVVQEAYAYPRTLGERLTLKVQMYNGRAYCFVGTVRVFSSNGIALDRTAGGACGVYSPTPARVYVLGISTLDRWEPMEKFEIQVDGNIYKFGEESRNNIQYDEWGYLMYSGRNEINTRVNPNQFPKDYTFHIQEISGFQGSKNLKIKFVDPGLWFANCYVGDAQGCSIMYAGDSYTFNNLMNIAVEEYGAKGIGLWTLGQEDPQVFEIVPDTK</sequence>
<dbReference type="EMBL" id="FMUS01000020">
    <property type="protein sequence ID" value="SCY88651.1"/>
    <property type="molecule type" value="Genomic_DNA"/>
</dbReference>
<proteinExistence type="predicted"/>
<evidence type="ECO:0000313" key="1">
    <source>
        <dbReference type="EMBL" id="SCY88651.1"/>
    </source>
</evidence>
<reference evidence="1 2" key="1">
    <citation type="submission" date="2016-10" db="EMBL/GenBank/DDBJ databases">
        <authorList>
            <person name="de Groot N.N."/>
        </authorList>
    </citation>
    <scope>NUCLEOTIDE SEQUENCE [LARGE SCALE GENOMIC DNA]</scope>
    <source>
        <strain evidence="1 2">DSM 18978</strain>
    </source>
</reference>
<gene>
    <name evidence="1" type="ORF">SAMN03080606_02883</name>
</gene>
<accession>A0A1G5JL52</accession>
<name>A0A1G5JL52_9FIRM</name>
<dbReference type="OrthoDB" id="9769314at2"/>
<dbReference type="SUPFAM" id="SSF51445">
    <property type="entry name" value="(Trans)glycosidases"/>
    <property type="match status" value="1"/>
</dbReference>
<keyword evidence="2" id="KW-1185">Reference proteome</keyword>
<dbReference type="RefSeq" id="WP_091545053.1">
    <property type="nucleotide sequence ID" value="NZ_FMUS01000020.1"/>
</dbReference>
<dbReference type="Gene3D" id="3.20.20.80">
    <property type="entry name" value="Glycosidases"/>
    <property type="match status" value="1"/>
</dbReference>
<evidence type="ECO:0000313" key="2">
    <source>
        <dbReference type="Proteomes" id="UP000198636"/>
    </source>
</evidence>
<dbReference type="PANTHER" id="PTHR46066:SF2">
    <property type="entry name" value="CHITINASE DOMAIN-CONTAINING PROTEIN 1"/>
    <property type="match status" value="1"/>
</dbReference>
<dbReference type="PANTHER" id="PTHR46066">
    <property type="entry name" value="CHITINASE DOMAIN-CONTAINING PROTEIN 1 FAMILY MEMBER"/>
    <property type="match status" value="1"/>
</dbReference>
<dbReference type="InterPro" id="IPR017853">
    <property type="entry name" value="GH"/>
</dbReference>
<organism evidence="1 2">
    <name type="scientific">Alkaliphilus peptidifermentans DSM 18978</name>
    <dbReference type="NCBI Taxonomy" id="1120976"/>
    <lineage>
        <taxon>Bacteria</taxon>
        <taxon>Bacillati</taxon>
        <taxon>Bacillota</taxon>
        <taxon>Clostridia</taxon>
        <taxon>Peptostreptococcales</taxon>
        <taxon>Natronincolaceae</taxon>
        <taxon>Alkaliphilus</taxon>
    </lineage>
</organism>
<dbReference type="Proteomes" id="UP000198636">
    <property type="component" value="Unassembled WGS sequence"/>
</dbReference>
<protein>
    <submittedName>
        <fullName evidence="1">Spore germination protein YaaH</fullName>
    </submittedName>
</protein>
<dbReference type="Gene3D" id="2.60.120.560">
    <property type="entry name" value="Exo-inulinase, domain 1"/>
    <property type="match status" value="1"/>
</dbReference>
<dbReference type="STRING" id="1120976.SAMN03080606_02883"/>